<dbReference type="SUPFAM" id="SSF102400">
    <property type="entry name" value="DNA polymerase III chi subunit"/>
    <property type="match status" value="1"/>
</dbReference>
<dbReference type="GO" id="GO:0003677">
    <property type="term" value="F:DNA binding"/>
    <property type="evidence" value="ECO:0007669"/>
    <property type="project" value="InterPro"/>
</dbReference>
<reference evidence="1 2" key="1">
    <citation type="submission" date="2017-05" db="EMBL/GenBank/DDBJ databases">
        <authorList>
            <person name="Song R."/>
            <person name="Chenine A.L."/>
            <person name="Ruprecht R.M."/>
        </authorList>
    </citation>
    <scope>NUCLEOTIDE SEQUENCE [LARGE SCALE GENOMIC DNA]</scope>
    <source>
        <strain evidence="1 2">DSM 26136</strain>
    </source>
</reference>
<dbReference type="InterPro" id="IPR036768">
    <property type="entry name" value="PolIII_chi_sf"/>
</dbReference>
<gene>
    <name evidence="1" type="ORF">CCO03_12795</name>
</gene>
<dbReference type="InterPro" id="IPR007459">
    <property type="entry name" value="DNA_pol3_chi"/>
</dbReference>
<dbReference type="GO" id="GO:0003887">
    <property type="term" value="F:DNA-directed DNA polymerase activity"/>
    <property type="evidence" value="ECO:0007669"/>
    <property type="project" value="InterPro"/>
</dbReference>
<name>A0A1Y0ET38_9BURK</name>
<dbReference type="KEGG" id="cser:CCO03_12795"/>
<dbReference type="PANTHER" id="PTHR38767">
    <property type="entry name" value="DNA POLYMERASE III SUBUNIT CHI"/>
    <property type="match status" value="1"/>
</dbReference>
<evidence type="ECO:0000313" key="2">
    <source>
        <dbReference type="Proteomes" id="UP000196138"/>
    </source>
</evidence>
<dbReference type="Pfam" id="PF04364">
    <property type="entry name" value="DNA_pol3_chi"/>
    <property type="match status" value="1"/>
</dbReference>
<keyword evidence="2" id="KW-1185">Reference proteome</keyword>
<evidence type="ECO:0000313" key="1">
    <source>
        <dbReference type="EMBL" id="ARU06837.1"/>
    </source>
</evidence>
<dbReference type="Proteomes" id="UP000196138">
    <property type="component" value="Chromosome"/>
</dbReference>
<protein>
    <submittedName>
        <fullName evidence="1">DNA polymerase III subunit chi</fullName>
    </submittedName>
</protein>
<dbReference type="GO" id="GO:0006260">
    <property type="term" value="P:DNA replication"/>
    <property type="evidence" value="ECO:0007669"/>
    <property type="project" value="InterPro"/>
</dbReference>
<accession>A0A1Y0ET38</accession>
<dbReference type="Gene3D" id="3.40.50.10110">
    <property type="entry name" value="DNA polymerase III subunit chi"/>
    <property type="match status" value="1"/>
</dbReference>
<dbReference type="AlphaFoldDB" id="A0A1Y0ET38"/>
<organism evidence="1 2">
    <name type="scientific">Comamonas serinivorans</name>
    <dbReference type="NCBI Taxonomy" id="1082851"/>
    <lineage>
        <taxon>Bacteria</taxon>
        <taxon>Pseudomonadati</taxon>
        <taxon>Pseudomonadota</taxon>
        <taxon>Betaproteobacteria</taxon>
        <taxon>Burkholderiales</taxon>
        <taxon>Comamonadaceae</taxon>
        <taxon>Comamonas</taxon>
    </lineage>
</organism>
<dbReference type="GO" id="GO:0032298">
    <property type="term" value="P:positive regulation of DNA-templated DNA replication initiation"/>
    <property type="evidence" value="ECO:0007669"/>
    <property type="project" value="TreeGrafter"/>
</dbReference>
<dbReference type="OrthoDB" id="5297568at2"/>
<dbReference type="PANTHER" id="PTHR38767:SF1">
    <property type="entry name" value="DNA POLYMERASE III SUBUNIT CHI"/>
    <property type="match status" value="1"/>
</dbReference>
<proteinExistence type="predicted"/>
<dbReference type="EMBL" id="CP021455">
    <property type="protein sequence ID" value="ARU06837.1"/>
    <property type="molecule type" value="Genomic_DNA"/>
</dbReference>
<sequence length="142" mass="15866">MTEVAFHFNVPDRLAYACRLIRKAVGQGVRLVVLADGADASRLDQLLWTFSAREFIAHCSLPAHADVAAASAVLIGGEPAQWPHSQVMLNLGMRVPAGFERFERLIELVTGDDDDRHHARERWRHYAARGYPIVRHDVSARG</sequence>
<dbReference type="RefSeq" id="WP_087284650.1">
    <property type="nucleotide sequence ID" value="NZ_CP021455.1"/>
</dbReference>